<evidence type="ECO:0000313" key="2">
    <source>
        <dbReference type="EMBL" id="KAA5612287.1"/>
    </source>
</evidence>
<dbReference type="Proteomes" id="UP000325255">
    <property type="component" value="Unassembled WGS sequence"/>
</dbReference>
<dbReference type="InterPro" id="IPR036692">
    <property type="entry name" value="Shew3726-like_sf"/>
</dbReference>
<evidence type="ECO:0000313" key="3">
    <source>
        <dbReference type="Proteomes" id="UP000325255"/>
    </source>
</evidence>
<comment type="caution">
    <text evidence="2">The sequence shown here is derived from an EMBL/GenBank/DDBJ whole genome shotgun (WGS) entry which is preliminary data.</text>
</comment>
<feature type="region of interest" description="Disordered" evidence="1">
    <location>
        <begin position="1"/>
        <end position="21"/>
    </location>
</feature>
<dbReference type="Gene3D" id="3.30.160.140">
    <property type="entry name" value="Shew3726-like"/>
    <property type="match status" value="1"/>
</dbReference>
<evidence type="ECO:0000256" key="1">
    <source>
        <dbReference type="SAM" id="MobiDB-lite"/>
    </source>
</evidence>
<feature type="region of interest" description="Disordered" evidence="1">
    <location>
        <begin position="110"/>
        <end position="135"/>
    </location>
</feature>
<dbReference type="Pfam" id="PF07369">
    <property type="entry name" value="DUF1488"/>
    <property type="match status" value="1"/>
</dbReference>
<proteinExistence type="predicted"/>
<dbReference type="OrthoDB" id="8967044at2"/>
<protein>
    <submittedName>
        <fullName evidence="2">DUF1488 domain-containing protein</fullName>
    </submittedName>
</protein>
<dbReference type="EMBL" id="VWPK01000013">
    <property type="protein sequence ID" value="KAA5612287.1"/>
    <property type="molecule type" value="Genomic_DNA"/>
</dbReference>
<dbReference type="InterPro" id="IPR009962">
    <property type="entry name" value="DUF1488"/>
</dbReference>
<organism evidence="2 3">
    <name type="scientific">Rhodovastum atsumiense</name>
    <dbReference type="NCBI Taxonomy" id="504468"/>
    <lineage>
        <taxon>Bacteria</taxon>
        <taxon>Pseudomonadati</taxon>
        <taxon>Pseudomonadota</taxon>
        <taxon>Alphaproteobacteria</taxon>
        <taxon>Acetobacterales</taxon>
        <taxon>Acetobacteraceae</taxon>
        <taxon>Rhodovastum</taxon>
    </lineage>
</organism>
<sequence length="135" mass="14311">METDDRPARFPSGSMPERAAAGRSDLLRQSGQSNLLRFDIEADGQTMPCRISCAAIEELSGSRCFGKAGLHARYNSHRTAIEALARRKFQAGRTSIYGGIDLWATDVTDDAAGRNGATDGSPAQPGSPARKGKAG</sequence>
<keyword evidence="3" id="KW-1185">Reference proteome</keyword>
<name>A0A5M6IWR1_9PROT</name>
<dbReference type="SUPFAM" id="SSF160272">
    <property type="entry name" value="Shew3726-like"/>
    <property type="match status" value="1"/>
</dbReference>
<gene>
    <name evidence="2" type="ORF">F1189_10315</name>
</gene>
<reference evidence="2 3" key="1">
    <citation type="submission" date="2019-09" db="EMBL/GenBank/DDBJ databases">
        <title>Genome sequence of Rhodovastum atsumiense, a diverse member of the Acetobacteraceae family of non-sulfur purple photosynthetic bacteria.</title>
        <authorList>
            <person name="Meyer T."/>
            <person name="Kyndt J."/>
        </authorList>
    </citation>
    <scope>NUCLEOTIDE SEQUENCE [LARGE SCALE GENOMIC DNA]</scope>
    <source>
        <strain evidence="2 3">DSM 21279</strain>
    </source>
</reference>
<accession>A0A5M6IWR1</accession>
<dbReference type="RefSeq" id="WP_150040659.1">
    <property type="nucleotide sequence ID" value="NZ_OW485601.1"/>
</dbReference>
<dbReference type="AlphaFoldDB" id="A0A5M6IWR1"/>